<keyword evidence="3" id="KW-1185">Reference proteome</keyword>
<evidence type="ECO:0000313" key="2">
    <source>
        <dbReference type="EMBL" id="GJT98382.1"/>
    </source>
</evidence>
<dbReference type="EMBL" id="BQNB010020669">
    <property type="protein sequence ID" value="GJT98382.1"/>
    <property type="molecule type" value="Genomic_DNA"/>
</dbReference>
<gene>
    <name evidence="2" type="ORF">Tco_1093900</name>
</gene>
<organism evidence="2 3">
    <name type="scientific">Tanacetum coccineum</name>
    <dbReference type="NCBI Taxonomy" id="301880"/>
    <lineage>
        <taxon>Eukaryota</taxon>
        <taxon>Viridiplantae</taxon>
        <taxon>Streptophyta</taxon>
        <taxon>Embryophyta</taxon>
        <taxon>Tracheophyta</taxon>
        <taxon>Spermatophyta</taxon>
        <taxon>Magnoliopsida</taxon>
        <taxon>eudicotyledons</taxon>
        <taxon>Gunneridae</taxon>
        <taxon>Pentapetalae</taxon>
        <taxon>asterids</taxon>
        <taxon>campanulids</taxon>
        <taxon>Asterales</taxon>
        <taxon>Asteraceae</taxon>
        <taxon>Asteroideae</taxon>
        <taxon>Anthemideae</taxon>
        <taxon>Anthemidinae</taxon>
        <taxon>Tanacetum</taxon>
    </lineage>
</organism>
<accession>A0ABQ5IG50</accession>
<evidence type="ECO:0000256" key="1">
    <source>
        <dbReference type="SAM" id="MobiDB-lite"/>
    </source>
</evidence>
<evidence type="ECO:0000313" key="3">
    <source>
        <dbReference type="Proteomes" id="UP001151760"/>
    </source>
</evidence>
<feature type="region of interest" description="Disordered" evidence="1">
    <location>
        <begin position="208"/>
        <end position="228"/>
    </location>
</feature>
<dbReference type="Proteomes" id="UP001151760">
    <property type="component" value="Unassembled WGS sequence"/>
</dbReference>
<protein>
    <recommendedName>
        <fullName evidence="4">Gag protein</fullName>
    </recommendedName>
</protein>
<evidence type="ECO:0008006" key="4">
    <source>
        <dbReference type="Google" id="ProtNLM"/>
    </source>
</evidence>
<reference evidence="2" key="1">
    <citation type="journal article" date="2022" name="Int. J. Mol. Sci.">
        <title>Draft Genome of Tanacetum Coccineum: Genomic Comparison of Closely Related Tanacetum-Family Plants.</title>
        <authorList>
            <person name="Yamashiro T."/>
            <person name="Shiraishi A."/>
            <person name="Nakayama K."/>
            <person name="Satake H."/>
        </authorList>
    </citation>
    <scope>NUCLEOTIDE SEQUENCE</scope>
</reference>
<reference evidence="2" key="2">
    <citation type="submission" date="2022-01" db="EMBL/GenBank/DDBJ databases">
        <authorList>
            <person name="Yamashiro T."/>
            <person name="Shiraishi A."/>
            <person name="Satake H."/>
            <person name="Nakayama K."/>
        </authorList>
    </citation>
    <scope>NUCLEOTIDE SEQUENCE</scope>
</reference>
<proteinExistence type="predicted"/>
<name>A0ABQ5IG50_9ASTR</name>
<sequence>MTSSNSQMHNDIMAAGSKERPPMLAPSSYAQWKSCFMRYVDTNPNKELLRKCIYEGLYEMTVVQFEDTPLNDENPRQRAEAVHMILNEIGNDIYSTVDACPNAKEMWIAIERFLSTFKMLRQSCFWNLDTDDESNEQELEAHYMYMAKIQEVLHATNDNFGPTFDTEPLEKVQSNDDYNMFATKRQHFEQPESINDTYVVKKVDRNVIPDSSDMSTNEGEADKQAEELEDERVLLASLIANLKLNVDENQKDSKPIEEGKHISYS</sequence>
<comment type="caution">
    <text evidence="2">The sequence shown here is derived from an EMBL/GenBank/DDBJ whole genome shotgun (WGS) entry which is preliminary data.</text>
</comment>